<feature type="chain" id="PRO_5041945093" evidence="2">
    <location>
        <begin position="33"/>
        <end position="297"/>
    </location>
</feature>
<gene>
    <name evidence="4" type="ORF">P1J78_17630</name>
</gene>
<dbReference type="AlphaFoldDB" id="A0AAE3NS75"/>
<keyword evidence="5" id="KW-1185">Reference proteome</keyword>
<evidence type="ECO:0000256" key="2">
    <source>
        <dbReference type="SAM" id="SignalP"/>
    </source>
</evidence>
<dbReference type="Pfam" id="PF13349">
    <property type="entry name" value="DUF4097"/>
    <property type="match status" value="1"/>
</dbReference>
<evidence type="ECO:0000313" key="5">
    <source>
        <dbReference type="Proteomes" id="UP001220964"/>
    </source>
</evidence>
<evidence type="ECO:0000256" key="1">
    <source>
        <dbReference type="SAM" id="MobiDB-lite"/>
    </source>
</evidence>
<comment type="caution">
    <text evidence="4">The sequence shown here is derived from an EMBL/GenBank/DDBJ whole genome shotgun (WGS) entry which is preliminary data.</text>
</comment>
<evidence type="ECO:0000259" key="3">
    <source>
        <dbReference type="Pfam" id="PF13349"/>
    </source>
</evidence>
<name>A0AAE3NS75_9RHOB</name>
<dbReference type="InterPro" id="IPR025164">
    <property type="entry name" value="Toastrack_DUF4097"/>
</dbReference>
<feature type="domain" description="DUF4097" evidence="3">
    <location>
        <begin position="124"/>
        <end position="251"/>
    </location>
</feature>
<feature type="signal peptide" evidence="2">
    <location>
        <begin position="1"/>
        <end position="32"/>
    </location>
</feature>
<proteinExistence type="predicted"/>
<dbReference type="EMBL" id="JARGYC010000054">
    <property type="protein sequence ID" value="MDF0602563.1"/>
    <property type="molecule type" value="Genomic_DNA"/>
</dbReference>
<evidence type="ECO:0000313" key="4">
    <source>
        <dbReference type="EMBL" id="MDF0602563.1"/>
    </source>
</evidence>
<protein>
    <submittedName>
        <fullName evidence="4">DUF4097 family beta strand repeat-containing protein</fullName>
    </submittedName>
</protein>
<accession>A0AAE3NS75</accession>
<dbReference type="RefSeq" id="WP_275568691.1">
    <property type="nucleotide sequence ID" value="NZ_JARGYC010000054.1"/>
</dbReference>
<feature type="region of interest" description="Disordered" evidence="1">
    <location>
        <begin position="268"/>
        <end position="297"/>
    </location>
</feature>
<organism evidence="4 5">
    <name type="scientific">Psychromarinibacter sediminicola</name>
    <dbReference type="NCBI Taxonomy" id="3033385"/>
    <lineage>
        <taxon>Bacteria</taxon>
        <taxon>Pseudomonadati</taxon>
        <taxon>Pseudomonadota</taxon>
        <taxon>Alphaproteobacteria</taxon>
        <taxon>Rhodobacterales</taxon>
        <taxon>Paracoccaceae</taxon>
        <taxon>Psychromarinibacter</taxon>
    </lineage>
</organism>
<keyword evidence="2" id="KW-0732">Signal</keyword>
<dbReference type="Proteomes" id="UP001220964">
    <property type="component" value="Unassembled WGS sequence"/>
</dbReference>
<reference evidence="4" key="1">
    <citation type="submission" date="2023-03" db="EMBL/GenBank/DDBJ databases">
        <title>Multiphase analysis and comparison of six strains from genera Psychromarinibacter, Lutimaribacter, and Maritimibacter, including a novel species: Psychromarinibacter sediminicola sp. nov.</title>
        <authorList>
            <person name="Wang Y.-H."/>
            <person name="Ye M.-Q."/>
            <person name="Du Z.-J."/>
        </authorList>
    </citation>
    <scope>NUCLEOTIDE SEQUENCE</scope>
    <source>
        <strain evidence="4">C21-152</strain>
    </source>
</reference>
<sequence length="297" mass="29791">MAAVLPFPVSRIACRTLWTIAACLLASAPAAAQDAPRVSGFQWDASVAPDAHVQVDNPLGDIRIRTADAPEVSVSAIIQSLGPEGSDARIAAEDTATGAAIVVESDAGFLGRVDLSLVLPRGASADLATTDGLIEVKSLSGDVTAVSGAGDILAFVGGGLVAETGAGDIRALLMPGETPVRLTTGDGAVRLRLDDADSEAIDLRTSGAIRLSVPEALDVDVLRSGDGGLTARIGAGRREIAVTSGSGDVSVTVQAKSPDSAAAEPIVIPGTIPGTGPVPPSPEFEAGDPIVEIPRGN</sequence>